<sequence>MDKVGDSAQQILDKIYLQFLSQYFTMAPKKNEMVKNCEERLKESICNANGMSPDMINVSANEVKPGVYQFTITSNTPVVVIEVGIKPELEVQYDS</sequence>
<dbReference type="EMBL" id="BK032551">
    <property type="protein sequence ID" value="DAF47223.1"/>
    <property type="molecule type" value="Genomic_DNA"/>
</dbReference>
<name>A0A8S5S966_9CAUD</name>
<protein>
    <submittedName>
        <fullName evidence="1">Uncharacterized protein</fullName>
    </submittedName>
</protein>
<proteinExistence type="predicted"/>
<evidence type="ECO:0000313" key="1">
    <source>
        <dbReference type="EMBL" id="DAF47223.1"/>
    </source>
</evidence>
<accession>A0A8S5S966</accession>
<reference evidence="1" key="1">
    <citation type="journal article" date="2021" name="Proc. Natl. Acad. Sci. U.S.A.">
        <title>A Catalog of Tens of Thousands of Viruses from Human Metagenomes Reveals Hidden Associations with Chronic Diseases.</title>
        <authorList>
            <person name="Tisza M.J."/>
            <person name="Buck C.B."/>
        </authorList>
    </citation>
    <scope>NUCLEOTIDE SEQUENCE</scope>
    <source>
        <strain evidence="1">CtTVN2</strain>
    </source>
</reference>
<organism evidence="1">
    <name type="scientific">Caudovirales sp. ctTVN2</name>
    <dbReference type="NCBI Taxonomy" id="2827634"/>
    <lineage>
        <taxon>Viruses</taxon>
        <taxon>Duplodnaviria</taxon>
        <taxon>Heunggongvirae</taxon>
        <taxon>Uroviricota</taxon>
        <taxon>Caudoviricetes</taxon>
    </lineage>
</organism>